<keyword evidence="1" id="KW-0812">Transmembrane</keyword>
<dbReference type="GO" id="GO:0005886">
    <property type="term" value="C:plasma membrane"/>
    <property type="evidence" value="ECO:0007669"/>
    <property type="project" value="TreeGrafter"/>
</dbReference>
<feature type="transmembrane region" description="Helical" evidence="1">
    <location>
        <begin position="368"/>
        <end position="387"/>
    </location>
</feature>
<feature type="transmembrane region" description="Helical" evidence="1">
    <location>
        <begin position="476"/>
        <end position="501"/>
    </location>
</feature>
<accession>H7EHU4</accession>
<proteinExistence type="predicted"/>
<feature type="transmembrane region" description="Helical" evidence="1">
    <location>
        <begin position="889"/>
        <end position="909"/>
    </location>
</feature>
<dbReference type="eggNOG" id="COG0841">
    <property type="taxonomic scope" value="Bacteria"/>
</dbReference>
<dbReference type="PANTHER" id="PTHR32063">
    <property type="match status" value="1"/>
</dbReference>
<organism evidence="2 3">
    <name type="scientific">Treponema saccharophilum DSM 2985</name>
    <dbReference type="NCBI Taxonomy" id="907348"/>
    <lineage>
        <taxon>Bacteria</taxon>
        <taxon>Pseudomonadati</taxon>
        <taxon>Spirochaetota</taxon>
        <taxon>Spirochaetia</taxon>
        <taxon>Spirochaetales</taxon>
        <taxon>Treponemataceae</taxon>
        <taxon>Treponema</taxon>
    </lineage>
</organism>
<dbReference type="GO" id="GO:0042910">
    <property type="term" value="F:xenobiotic transmembrane transporter activity"/>
    <property type="evidence" value="ECO:0007669"/>
    <property type="project" value="TreeGrafter"/>
</dbReference>
<feature type="transmembrane region" description="Helical" evidence="1">
    <location>
        <begin position="992"/>
        <end position="1018"/>
    </location>
</feature>
<evidence type="ECO:0000256" key="1">
    <source>
        <dbReference type="SAM" id="Phobius"/>
    </source>
</evidence>
<feature type="transmembrane region" description="Helical" evidence="1">
    <location>
        <begin position="342"/>
        <end position="361"/>
    </location>
</feature>
<name>H7EHU4_9SPIR</name>
<dbReference type="PATRIC" id="fig|907348.3.peg.373"/>
<dbReference type="PANTHER" id="PTHR32063:SF0">
    <property type="entry name" value="SWARMING MOTILITY PROTEIN SWRC"/>
    <property type="match status" value="1"/>
</dbReference>
<reference evidence="2 3" key="1">
    <citation type="submission" date="2011-09" db="EMBL/GenBank/DDBJ databases">
        <title>The draft genome of Treponema saccharophilum DSM 2985.</title>
        <authorList>
            <consortium name="US DOE Joint Genome Institute (JGI-PGF)"/>
            <person name="Lucas S."/>
            <person name="Copeland A."/>
            <person name="Lapidus A."/>
            <person name="Glavina del Rio T."/>
            <person name="Dalin E."/>
            <person name="Tice H."/>
            <person name="Bruce D."/>
            <person name="Goodwin L."/>
            <person name="Pitluck S."/>
            <person name="Peters L."/>
            <person name="Kyrpides N."/>
            <person name="Mavromatis K."/>
            <person name="Ivanova N."/>
            <person name="Markowitz V."/>
            <person name="Cheng J.-F."/>
            <person name="Hugenholtz P."/>
            <person name="Woyke T."/>
            <person name="Wu D."/>
            <person name="Gronow S."/>
            <person name="Wellnitz S."/>
            <person name="Brambilla E."/>
            <person name="Klenk H.-P."/>
            <person name="Eisen J.A."/>
        </authorList>
    </citation>
    <scope>NUCLEOTIDE SEQUENCE [LARGE SCALE GENOMIC DNA]</scope>
    <source>
        <strain evidence="2 3">DSM 2985</strain>
    </source>
</reference>
<evidence type="ECO:0000313" key="2">
    <source>
        <dbReference type="EMBL" id="EIC02884.1"/>
    </source>
</evidence>
<dbReference type="EMBL" id="AGRW01000030">
    <property type="protein sequence ID" value="EIC02884.1"/>
    <property type="molecule type" value="Genomic_DNA"/>
</dbReference>
<dbReference type="Gene3D" id="3.30.70.1440">
    <property type="entry name" value="Multidrug efflux transporter AcrB pore domain"/>
    <property type="match status" value="1"/>
</dbReference>
<protein>
    <submittedName>
        <fullName evidence="2">Acriflavin resistance protein</fullName>
    </submittedName>
</protein>
<dbReference type="Gene3D" id="3.30.70.1320">
    <property type="entry name" value="Multidrug efflux transporter AcrB pore domain like"/>
    <property type="match status" value="1"/>
</dbReference>
<dbReference type="Gene3D" id="3.30.2090.10">
    <property type="entry name" value="Multidrug efflux transporter AcrB TolC docking domain, DN and DC subdomains"/>
    <property type="match status" value="2"/>
</dbReference>
<evidence type="ECO:0000313" key="3">
    <source>
        <dbReference type="Proteomes" id="UP000003571"/>
    </source>
</evidence>
<dbReference type="InterPro" id="IPR001036">
    <property type="entry name" value="Acrflvin-R"/>
</dbReference>
<dbReference type="STRING" id="907348.TresaDRAFT_2310"/>
<feature type="transmembrane region" description="Helical" evidence="1">
    <location>
        <begin position="12"/>
        <end position="32"/>
    </location>
</feature>
<feature type="transmembrane region" description="Helical" evidence="1">
    <location>
        <begin position="915"/>
        <end position="940"/>
    </location>
</feature>
<keyword evidence="3" id="KW-1185">Reference proteome</keyword>
<dbReference type="OrthoDB" id="366306at2"/>
<dbReference type="InterPro" id="IPR027463">
    <property type="entry name" value="AcrB_DN_DC_subdom"/>
</dbReference>
<dbReference type="SUPFAM" id="SSF82714">
    <property type="entry name" value="Multidrug efflux transporter AcrB TolC docking domain, DN and DC subdomains"/>
    <property type="match status" value="2"/>
</dbReference>
<dbReference type="SUPFAM" id="SSF82866">
    <property type="entry name" value="Multidrug efflux transporter AcrB transmembrane domain"/>
    <property type="match status" value="2"/>
</dbReference>
<dbReference type="Gene3D" id="1.20.1640.10">
    <property type="entry name" value="Multidrug efflux transporter AcrB transmembrane domain"/>
    <property type="match status" value="2"/>
</dbReference>
<feature type="transmembrane region" description="Helical" evidence="1">
    <location>
        <begin position="862"/>
        <end position="882"/>
    </location>
</feature>
<keyword evidence="1" id="KW-1133">Transmembrane helix</keyword>
<gene>
    <name evidence="2" type="ORF">TresaDRAFT_2310</name>
</gene>
<dbReference type="AlphaFoldDB" id="H7EHU4"/>
<comment type="caution">
    <text evidence="2">The sequence shown here is derived from an EMBL/GenBank/DDBJ whole genome shotgun (WGS) entry which is preliminary data.</text>
</comment>
<feature type="transmembrane region" description="Helical" evidence="1">
    <location>
        <begin position="440"/>
        <end position="464"/>
    </location>
</feature>
<dbReference type="RefSeq" id="WP_002702329.1">
    <property type="nucleotide sequence ID" value="NZ_AGRW01000030.1"/>
</dbReference>
<dbReference type="PRINTS" id="PR00702">
    <property type="entry name" value="ACRIFLAVINRP"/>
</dbReference>
<feature type="transmembrane region" description="Helical" evidence="1">
    <location>
        <begin position="399"/>
        <end position="419"/>
    </location>
</feature>
<dbReference type="Gene3D" id="3.30.70.1430">
    <property type="entry name" value="Multidrug efflux transporter AcrB pore domain"/>
    <property type="match status" value="2"/>
</dbReference>
<feature type="transmembrane region" description="Helical" evidence="1">
    <location>
        <begin position="536"/>
        <end position="561"/>
    </location>
</feature>
<dbReference type="Pfam" id="PF00873">
    <property type="entry name" value="ACR_tran"/>
    <property type="match status" value="1"/>
</dbReference>
<sequence length="1027" mass="110640">MLKKILSKPLTVLIVFTIMVALGLFCGLRLPLDMFPDTSYPMIMVQTYYGNSDSQDVEQNVTRPLESVFSGLNGLKHMSSTSSTGYSQIMLEFSTGTDLDTASNNIRDKIDSVRSSLPDSATSPTTTHLDASLIPLMTLAMKGDHTPEELYKYADEIVAPNLEQIDGVASADISGGQEKCIKVSLSQERLESYGLSLGTVIQSLKAQNLSSSAGIIESENTNYTIVSDGAFTSLSDIEDTVVAYAKPSIVGKNSSSAESIPICVKDIGDVTESVKDVTSISYFDGVPCIQFKIQKQSGKNSVAAAHALRAALPKILKQLPNDVEIIEVSNNTDQIEATVHEVINSVLTGALLAIVVLFIFLKNIKSTLIIGLSIPVSIISTLVFMYFRGTSLNLISLSGLLLGVGMLVDNSIVVLENIYTHASQGKSPLQASIDGAGEMVMPVISSTLTSVCIFVPMLAFGSILGVMGEAFLDLGFSISIALICSLFTSIVLVPVLSAYYLKVAPKKIEEAAKTEKRFSLHRGYGKAVRWVLHHKLLSILALVALFILAMGSLPGRGFILFPSNPESQVKVTMTLPKGTPIYETEEEIKELERLALENIPFVEYSNYTVGGSTAASSNEATLLLSLTEKESDKAKDILRSFFPTFAGADFDFEATSIGLNSASSSSGGFELEIHCNNLEKLSATAEKLVSLIKEECGDIVNEVSSDISNGLPQVKISLDREAIKSLGLSIQSISTELRAAVSGLEAGTYSLDGDDSDIIVTLDESDKQKVKDLERLFVTSNSGKRIPLSAVASYEEVTAPSSITRKNQTRMTKVVAVPKKGVPITSVQSKIMQIVGNKFVQDEELSFKTAGDMSDIIEMGKGFIVIIIMAMVLVFAVMASQFESLKDPFIIYFTIPLSFIGVALIYMMTGQPLSMMSVLGLLMLVGVIVNNGIVLVDAANNLRKNGMSLEEACVESAKSRLRPILMSTLTTLISLVPMALFPSEGAMMIQPINLTVLGGLGFGTVMTLFVMPAVYYIFNARKLKVEN</sequence>
<feature type="transmembrane region" description="Helical" evidence="1">
    <location>
        <begin position="961"/>
        <end position="980"/>
    </location>
</feature>
<keyword evidence="1" id="KW-0472">Membrane</keyword>
<dbReference type="SUPFAM" id="SSF82693">
    <property type="entry name" value="Multidrug efflux transporter AcrB pore domain, PN1, PN2, PC1 and PC2 subdomains"/>
    <property type="match status" value="2"/>
</dbReference>
<dbReference type="Proteomes" id="UP000003571">
    <property type="component" value="Unassembled WGS sequence"/>
</dbReference>